<feature type="compositionally biased region" description="Polar residues" evidence="7">
    <location>
        <begin position="1"/>
        <end position="15"/>
    </location>
</feature>
<dbReference type="RefSeq" id="XP_027608090.1">
    <property type="nucleotide sequence ID" value="XM_027752289.1"/>
</dbReference>
<dbReference type="GO" id="GO:0043161">
    <property type="term" value="P:proteasome-mediated ubiquitin-dependent protein catabolic process"/>
    <property type="evidence" value="ECO:0007669"/>
    <property type="project" value="InterPro"/>
</dbReference>
<organism evidence="9 10">
    <name type="scientific">Sparassis crispa</name>
    <dbReference type="NCBI Taxonomy" id="139825"/>
    <lineage>
        <taxon>Eukaryota</taxon>
        <taxon>Fungi</taxon>
        <taxon>Dikarya</taxon>
        <taxon>Basidiomycota</taxon>
        <taxon>Agaricomycotina</taxon>
        <taxon>Agaricomycetes</taxon>
        <taxon>Polyporales</taxon>
        <taxon>Sparassidaceae</taxon>
        <taxon>Sparassis</taxon>
    </lineage>
</organism>
<dbReference type="SUPFAM" id="SSF54001">
    <property type="entry name" value="Cysteine proteinases"/>
    <property type="match status" value="1"/>
</dbReference>
<dbReference type="GO" id="GO:0070628">
    <property type="term" value="F:proteasome binding"/>
    <property type="evidence" value="ECO:0007669"/>
    <property type="project" value="TreeGrafter"/>
</dbReference>
<comment type="caution">
    <text evidence="9">The sequence shown here is derived from an EMBL/GenBank/DDBJ whole genome shotgun (WGS) entry which is preliminary data.</text>
</comment>
<keyword evidence="5" id="KW-0378">Hydrolase</keyword>
<feature type="compositionally biased region" description="Polar residues" evidence="7">
    <location>
        <begin position="919"/>
        <end position="933"/>
    </location>
</feature>
<feature type="domain" description="USP" evidence="8">
    <location>
        <begin position="722"/>
        <end position="1293"/>
    </location>
</feature>
<dbReference type="PROSITE" id="PS00972">
    <property type="entry name" value="USP_1"/>
    <property type="match status" value="1"/>
</dbReference>
<dbReference type="OrthoDB" id="2420415at2759"/>
<evidence type="ECO:0000256" key="5">
    <source>
        <dbReference type="ARBA" id="ARBA00022801"/>
    </source>
</evidence>
<comment type="catalytic activity">
    <reaction evidence="1">
        <text>Thiol-dependent hydrolysis of ester, thioester, amide, peptide and isopeptide bonds formed by the C-terminal Gly of ubiquitin (a 76-residue protein attached to proteins as an intracellular targeting signal).</text>
        <dbReference type="EC" id="3.4.19.12"/>
    </reaction>
</comment>
<evidence type="ECO:0000313" key="10">
    <source>
        <dbReference type="Proteomes" id="UP000287166"/>
    </source>
</evidence>
<dbReference type="Pfam" id="PF13446">
    <property type="entry name" value="RPT"/>
    <property type="match status" value="2"/>
</dbReference>
<dbReference type="EC" id="3.4.19.12" evidence="2"/>
<name>A0A401G4R6_9APHY</name>
<dbReference type="PANTHER" id="PTHR43982:SF6">
    <property type="entry name" value="UBIQUITIN CARBOXYL-TERMINAL HYDROLASE 2-RELATED"/>
    <property type="match status" value="1"/>
</dbReference>
<dbReference type="GeneID" id="38774094"/>
<evidence type="ECO:0000313" key="9">
    <source>
        <dbReference type="EMBL" id="GBE77177.1"/>
    </source>
</evidence>
<dbReference type="PROSITE" id="PS50235">
    <property type="entry name" value="USP_3"/>
    <property type="match status" value="1"/>
</dbReference>
<dbReference type="Proteomes" id="UP000287166">
    <property type="component" value="Unassembled WGS sequence"/>
</dbReference>
<dbReference type="PANTHER" id="PTHR43982">
    <property type="entry name" value="UBIQUITIN CARBOXYL-TERMINAL HYDROLASE"/>
    <property type="match status" value="1"/>
</dbReference>
<evidence type="ECO:0000259" key="8">
    <source>
        <dbReference type="PROSITE" id="PS50235"/>
    </source>
</evidence>
<dbReference type="InterPro" id="IPR025305">
    <property type="entry name" value="UCH_repeat_domain"/>
</dbReference>
<dbReference type="InterPro" id="IPR044635">
    <property type="entry name" value="UBP14-like"/>
</dbReference>
<dbReference type="GO" id="GO:0004843">
    <property type="term" value="F:cysteine-type deubiquitinase activity"/>
    <property type="evidence" value="ECO:0007669"/>
    <property type="project" value="UniProtKB-EC"/>
</dbReference>
<evidence type="ECO:0000256" key="2">
    <source>
        <dbReference type="ARBA" id="ARBA00012759"/>
    </source>
</evidence>
<dbReference type="Pfam" id="PF00443">
    <property type="entry name" value="UCH"/>
    <property type="match status" value="2"/>
</dbReference>
<dbReference type="EMBL" id="BFAD01000001">
    <property type="protein sequence ID" value="GBE77177.1"/>
    <property type="molecule type" value="Genomic_DNA"/>
</dbReference>
<proteinExistence type="predicted"/>
<evidence type="ECO:0000256" key="3">
    <source>
        <dbReference type="ARBA" id="ARBA00022670"/>
    </source>
</evidence>
<sequence>MTSSDAPPHTPQRSDQPPRPLPSMPDDAGNKQIHEPIPAAYFYKNDKPHGSSRTTYVPPTVVSEVPYRSPPPTFYAFNEPQDDEPIPELVSAPDSTSWGNDSWGEQNTWVPTEQVWESSNWGSSNTARKIIIEGRSNDEELRWFDAELRARCERPGPGVLPPVLSDILHDPEHTLYSVSVAQPLPMTMSPQAPTADEVRTAIPHPHAYYCREHNGWVLILWRSSSVLPPLERPLELPDMARRKKTSRCVGGEQPFGQANTTHHWHTYERAVDARKLNPPFHGEDEVLLDLHVCCQCSMYCMSSDVIPGVIPVTLVEELTRDKLAHPTLGRTPKASVLTGWETVLTIIENRLWKGEVRILPVTRPRFQSKIGWNATIKDVFAAVEFLAHTMHDSPTEEIALSPPEIEPSTPEGKHTRAKLLRAWIEVGAWLAVYNKSSKDGLGEYKPLPLHVNVDSSAREEYQTAIGAHVSQIPRGLLHDSLLGVDALDPSWRALGMTPSSYSWELLAFAYLAQCRCDPAHTMFYYTHLSHIVLTMHDSGGGVTTELQSLLLEERERNRYTLQDFIDAGATLGFGKENELGMELDADVDDTFVLEAWRDKRKRAWKEGDRAVEIRRNLNDALHIIADDRASAVLQKAWEEERGSGMSPEAAYSTLEVPRDMDETMLLTVFNMRVEDQPSQGDRMREALTVIAEVTESERLRQFLATGRDPGDSTLSTAPEMPRGLNQLGNTCYLNSLLQYFYTIKDLRDAITPLVNTDVKSLDDSKVTDDDLKRHRVGGRLVTRREILRSKKFVGQLADLFWNLEYCEVPAVTPTIDLAKLALVTSQDEEEDDQDHERTGTDSSNDTDATLVEDAPGPRSTYDRSSNSPPPLTCSDSILGKRPRDTASSMDVDASSLSPQTVDSPVHSPTTVDPRMLTQPYESVASSSKLQPPEQTGDVEMRDETEPFAGPKAPPLPPRKPRPVDDSVMMFGRQHDVSECMDNCIFQIETALLDFQEMANAEEDKTSIVKRLFYGKKRQRLTPLNPSDDTRHKSSIHEKEDLFSHLHINVSGDGFDLYDGLSRYFDDVVELDGQKKRMAVSLVDVPPLLQIQLQRAQFDRETQQAYKSQAYVKFGETIYMDRFLESADPEKKVRAKAIEASLTASRDRLQRLTQDKHAPFAPALGSVADFLAAQDILQLPEVDEDLATRLRNEQSSVTAQIDSERNNAVQLKAQLEDVWKNDTSAAYELTTVFIHRGSSPSWGHYFLYSRHLPDNPDKWFKYNDSDVSIVSKDEVLTDTTSSTANPYMLVFARRDCEAIETVHRFNPETLQDG</sequence>
<dbReference type="Gene3D" id="3.90.70.10">
    <property type="entry name" value="Cysteine proteinases"/>
    <property type="match status" value="2"/>
</dbReference>
<keyword evidence="3" id="KW-0645">Protease</keyword>
<dbReference type="InParanoid" id="A0A401G4R6"/>
<dbReference type="InterPro" id="IPR001394">
    <property type="entry name" value="Peptidase_C19_UCH"/>
</dbReference>
<dbReference type="FunCoup" id="A0A401G4R6">
    <property type="interactions" value="39"/>
</dbReference>
<dbReference type="InterPro" id="IPR038765">
    <property type="entry name" value="Papain-like_cys_pep_sf"/>
</dbReference>
<dbReference type="GO" id="GO:0016579">
    <property type="term" value="P:protein deubiquitination"/>
    <property type="evidence" value="ECO:0007669"/>
    <property type="project" value="InterPro"/>
</dbReference>
<keyword evidence="6" id="KW-0788">Thiol protease</keyword>
<accession>A0A401G4R6</accession>
<keyword evidence="10" id="KW-1185">Reference proteome</keyword>
<feature type="compositionally biased region" description="Polar residues" evidence="7">
    <location>
        <begin position="894"/>
        <end position="910"/>
    </location>
</feature>
<gene>
    <name evidence="9" type="ORF">SCP_0100490</name>
</gene>
<dbReference type="GO" id="GO:0061136">
    <property type="term" value="P:regulation of proteasomal protein catabolic process"/>
    <property type="evidence" value="ECO:0007669"/>
    <property type="project" value="TreeGrafter"/>
</dbReference>
<evidence type="ECO:0000256" key="4">
    <source>
        <dbReference type="ARBA" id="ARBA00022786"/>
    </source>
</evidence>
<dbReference type="InterPro" id="IPR028889">
    <property type="entry name" value="USP"/>
</dbReference>
<protein>
    <recommendedName>
        <fullName evidence="2">ubiquitinyl hydrolase 1</fullName>
        <ecNumber evidence="2">3.4.19.12</ecNumber>
    </recommendedName>
</protein>
<dbReference type="InterPro" id="IPR018200">
    <property type="entry name" value="USP_CS"/>
</dbReference>
<reference evidence="9 10" key="1">
    <citation type="journal article" date="2018" name="Sci. Rep.">
        <title>Genome sequence of the cauliflower mushroom Sparassis crispa (Hanabiratake) and its association with beneficial usage.</title>
        <authorList>
            <person name="Kiyama R."/>
            <person name="Furutani Y."/>
            <person name="Kawaguchi K."/>
            <person name="Nakanishi T."/>
        </authorList>
    </citation>
    <scope>NUCLEOTIDE SEQUENCE [LARGE SCALE GENOMIC DNA]</scope>
</reference>
<evidence type="ECO:0000256" key="1">
    <source>
        <dbReference type="ARBA" id="ARBA00000707"/>
    </source>
</evidence>
<evidence type="ECO:0000256" key="6">
    <source>
        <dbReference type="ARBA" id="ARBA00022807"/>
    </source>
</evidence>
<feature type="region of interest" description="Disordered" evidence="7">
    <location>
        <begin position="825"/>
        <end position="963"/>
    </location>
</feature>
<feature type="region of interest" description="Disordered" evidence="7">
    <location>
        <begin position="1"/>
        <end position="57"/>
    </location>
</feature>
<dbReference type="STRING" id="139825.A0A401G4R6"/>
<keyword evidence="4" id="KW-0833">Ubl conjugation pathway</keyword>
<evidence type="ECO:0000256" key="7">
    <source>
        <dbReference type="SAM" id="MobiDB-lite"/>
    </source>
</evidence>